<proteinExistence type="predicted"/>
<dbReference type="Proteomes" id="UP001221898">
    <property type="component" value="Unassembled WGS sequence"/>
</dbReference>
<feature type="region of interest" description="Disordered" evidence="1">
    <location>
        <begin position="54"/>
        <end position="76"/>
    </location>
</feature>
<accession>A0AAD7W3N4</accession>
<dbReference type="EMBL" id="JAINUG010000318">
    <property type="protein sequence ID" value="KAJ8378530.1"/>
    <property type="molecule type" value="Genomic_DNA"/>
</dbReference>
<evidence type="ECO:0000313" key="3">
    <source>
        <dbReference type="Proteomes" id="UP001221898"/>
    </source>
</evidence>
<sequence length="76" mass="8557">MQVPACPYLRFERKLLGDSGRPRAAHRPILTQRQWAHATPLSGDSSQLDLVSRCTSPSVRLGPKERRPLLYDSTLT</sequence>
<reference evidence="2" key="1">
    <citation type="journal article" date="2023" name="Science">
        <title>Genome structures resolve the early diversification of teleost fishes.</title>
        <authorList>
            <person name="Parey E."/>
            <person name="Louis A."/>
            <person name="Montfort J."/>
            <person name="Bouchez O."/>
            <person name="Roques C."/>
            <person name="Iampietro C."/>
            <person name="Lluch J."/>
            <person name="Castinel A."/>
            <person name="Donnadieu C."/>
            <person name="Desvignes T."/>
            <person name="Floi Bucao C."/>
            <person name="Jouanno E."/>
            <person name="Wen M."/>
            <person name="Mejri S."/>
            <person name="Dirks R."/>
            <person name="Jansen H."/>
            <person name="Henkel C."/>
            <person name="Chen W.J."/>
            <person name="Zahm M."/>
            <person name="Cabau C."/>
            <person name="Klopp C."/>
            <person name="Thompson A.W."/>
            <person name="Robinson-Rechavi M."/>
            <person name="Braasch I."/>
            <person name="Lecointre G."/>
            <person name="Bobe J."/>
            <person name="Postlethwait J.H."/>
            <person name="Berthelot C."/>
            <person name="Roest Crollius H."/>
            <person name="Guiguen Y."/>
        </authorList>
    </citation>
    <scope>NUCLEOTIDE SEQUENCE</scope>
    <source>
        <strain evidence="2">NC1722</strain>
    </source>
</reference>
<protein>
    <submittedName>
        <fullName evidence="2">Uncharacterized protein</fullName>
    </submittedName>
</protein>
<gene>
    <name evidence="2" type="ORF">AAFF_G00239130</name>
</gene>
<keyword evidence="3" id="KW-1185">Reference proteome</keyword>
<comment type="caution">
    <text evidence="2">The sequence shown here is derived from an EMBL/GenBank/DDBJ whole genome shotgun (WGS) entry which is preliminary data.</text>
</comment>
<evidence type="ECO:0000256" key="1">
    <source>
        <dbReference type="SAM" id="MobiDB-lite"/>
    </source>
</evidence>
<evidence type="ECO:0000313" key="2">
    <source>
        <dbReference type="EMBL" id="KAJ8378530.1"/>
    </source>
</evidence>
<dbReference type="AlphaFoldDB" id="A0AAD7W3N4"/>
<organism evidence="2 3">
    <name type="scientific">Aldrovandia affinis</name>
    <dbReference type="NCBI Taxonomy" id="143900"/>
    <lineage>
        <taxon>Eukaryota</taxon>
        <taxon>Metazoa</taxon>
        <taxon>Chordata</taxon>
        <taxon>Craniata</taxon>
        <taxon>Vertebrata</taxon>
        <taxon>Euteleostomi</taxon>
        <taxon>Actinopterygii</taxon>
        <taxon>Neopterygii</taxon>
        <taxon>Teleostei</taxon>
        <taxon>Notacanthiformes</taxon>
        <taxon>Halosauridae</taxon>
        <taxon>Aldrovandia</taxon>
    </lineage>
</organism>
<name>A0AAD7W3N4_9TELE</name>